<name>A0A5N6D934_ASPPA</name>
<dbReference type="InterPro" id="IPR036770">
    <property type="entry name" value="Ankyrin_rpt-contain_sf"/>
</dbReference>
<keyword evidence="1" id="KW-0040">ANK repeat</keyword>
<dbReference type="EMBL" id="ML735040">
    <property type="protein sequence ID" value="KAB8200570.1"/>
    <property type="molecule type" value="Genomic_DNA"/>
</dbReference>
<dbReference type="Gene3D" id="1.25.40.20">
    <property type="entry name" value="Ankyrin repeat-containing domain"/>
    <property type="match status" value="1"/>
</dbReference>
<evidence type="ECO:0008006" key="4">
    <source>
        <dbReference type="Google" id="ProtNLM"/>
    </source>
</evidence>
<dbReference type="PROSITE" id="PS50088">
    <property type="entry name" value="ANK_REPEAT"/>
    <property type="match status" value="1"/>
</dbReference>
<evidence type="ECO:0000313" key="2">
    <source>
        <dbReference type="EMBL" id="KAB8200570.1"/>
    </source>
</evidence>
<dbReference type="OMA" id="WYIWLSE"/>
<dbReference type="InterPro" id="IPR002110">
    <property type="entry name" value="Ankyrin_rpt"/>
</dbReference>
<dbReference type="PROSITE" id="PS50297">
    <property type="entry name" value="ANK_REP_REGION"/>
    <property type="match status" value="1"/>
</dbReference>
<dbReference type="AlphaFoldDB" id="A0A5N6D934"/>
<keyword evidence="3" id="KW-1185">Reference proteome</keyword>
<feature type="repeat" description="ANK" evidence="1">
    <location>
        <begin position="272"/>
        <end position="305"/>
    </location>
</feature>
<dbReference type="VEuPathDB" id="FungiDB:BDV34DRAFT_204498"/>
<accession>A0A5N6D934</accession>
<gene>
    <name evidence="2" type="ORF">BDV34DRAFT_204498</name>
</gene>
<evidence type="ECO:0000313" key="3">
    <source>
        <dbReference type="Proteomes" id="UP000326532"/>
    </source>
</evidence>
<reference evidence="2 3" key="1">
    <citation type="submission" date="2019-04" db="EMBL/GenBank/DDBJ databases">
        <title>Fungal friends and foes A comparative genomics study of 23 Aspergillus species from section Flavi.</title>
        <authorList>
            <consortium name="DOE Joint Genome Institute"/>
            <person name="Kjaerbolling I."/>
            <person name="Vesth T.C."/>
            <person name="Frisvad J.C."/>
            <person name="Nybo J.L."/>
            <person name="Theobald S."/>
            <person name="Kildgaard S."/>
            <person name="Petersen T.I."/>
            <person name="Kuo A."/>
            <person name="Sato A."/>
            <person name="Lyhne E.K."/>
            <person name="Kogle M.E."/>
            <person name="Wiebenga A."/>
            <person name="Kun R.S."/>
            <person name="Lubbers R.J."/>
            <person name="Makela M.R."/>
            <person name="Barry K."/>
            <person name="Chovatia M."/>
            <person name="Clum A."/>
            <person name="Daum C."/>
            <person name="Haridas S."/>
            <person name="He G."/>
            <person name="LaButti K."/>
            <person name="Lipzen A."/>
            <person name="Mondo S."/>
            <person name="Pangilinan J."/>
            <person name="Riley R."/>
            <person name="Salamov A."/>
            <person name="Simmons B.A."/>
            <person name="Magnuson J.K."/>
            <person name="Henrissat B."/>
            <person name="Mortensen U.H."/>
            <person name="Larsen T.O."/>
            <person name="De vries R.P."/>
            <person name="Grigoriev I.V."/>
            <person name="Machida M."/>
            <person name="Baker S.E."/>
            <person name="Andersen M.R."/>
        </authorList>
    </citation>
    <scope>NUCLEOTIDE SEQUENCE [LARGE SCALE GENOMIC DNA]</scope>
    <source>
        <strain evidence="2 3">CBS 117618</strain>
    </source>
</reference>
<organism evidence="2 3">
    <name type="scientific">Aspergillus parasiticus</name>
    <dbReference type="NCBI Taxonomy" id="5067"/>
    <lineage>
        <taxon>Eukaryota</taxon>
        <taxon>Fungi</taxon>
        <taxon>Dikarya</taxon>
        <taxon>Ascomycota</taxon>
        <taxon>Pezizomycotina</taxon>
        <taxon>Eurotiomycetes</taxon>
        <taxon>Eurotiomycetidae</taxon>
        <taxon>Eurotiales</taxon>
        <taxon>Aspergillaceae</taxon>
        <taxon>Aspergillus</taxon>
        <taxon>Aspergillus subgen. Circumdati</taxon>
    </lineage>
</organism>
<protein>
    <recommendedName>
        <fullName evidence="4">Ankyrin repeat-containing domain protein</fullName>
    </recommendedName>
</protein>
<proteinExistence type="predicted"/>
<evidence type="ECO:0000256" key="1">
    <source>
        <dbReference type="PROSITE-ProRule" id="PRU00023"/>
    </source>
</evidence>
<sequence>MAELVGIVSSAITFATFAVQVSKSVQTLKGYWDAIRDAPDDLKWLLREVEILGSIIADVDKDLSRGSVPLGLRDSQHVTQSLRFCEEAVECLEALCKDLLQDISSSSRLRRSYQAAKIIIHERKTEKHISKLHSVVRLLMLSQQCYTRAVIQVQPSLIAEEIRNLGVASLHTLVAEPDSAPYFGASKLQKEQFRPHQGRFFWLLRAPHWMTSRVLEMSGMKTPSGWDWSFRTYSEVRWTSELDHYLREGKIKNIQHLFASGQLSPFFREQGSGRSLLHYAICLDRNNQMVDFLLEQGVDPSIEGGLSTSKTPLRLVLEIGREAASNKLYPLLPYLRCLLRHSQDLVYGNADEAVKGILSEFHGTSEEFRFLQQHCCPIFYRMPRWARIKVAAQIICDSNHSHYADEANNTPDLIRTVLSKDTLEVQTFQTKFTLPLTPKETTLMHCIAEKLGTTQGFLQMSCRWEIVAYCRYQRFSRPASILCRSRWQAIYESWKSLFFDFLPVEGNIHQIVDGKTLLIAFLEGYLASLVSIPEPNQALWLGQETFHVGIRAWLKDMRTAGLDLEELGAHEWRIWKSGKVQMEFNGGFHRLIGIVYGSCPEDWYIWLSEPSDSFVGEFWALVERPAETMPGEWPGE</sequence>
<dbReference type="Proteomes" id="UP000326532">
    <property type="component" value="Unassembled WGS sequence"/>
</dbReference>